<dbReference type="EMBL" id="CP073078">
    <property type="protein sequence ID" value="QUD89072.1"/>
    <property type="molecule type" value="Genomic_DNA"/>
</dbReference>
<dbReference type="GO" id="GO:0090313">
    <property type="term" value="P:regulation of protein targeting to membrane"/>
    <property type="evidence" value="ECO:0007669"/>
    <property type="project" value="TreeGrafter"/>
</dbReference>
<dbReference type="PANTHER" id="PTHR30441:SF8">
    <property type="entry name" value="DUF748 DOMAIN-CONTAINING PROTEIN"/>
    <property type="match status" value="1"/>
</dbReference>
<proteinExistence type="predicted"/>
<dbReference type="RefSeq" id="WP_211939122.1">
    <property type="nucleotide sequence ID" value="NZ_CP073078.1"/>
</dbReference>
<dbReference type="GO" id="GO:0005886">
    <property type="term" value="C:plasma membrane"/>
    <property type="evidence" value="ECO:0007669"/>
    <property type="project" value="TreeGrafter"/>
</dbReference>
<gene>
    <name evidence="3" type="ORF">KCG34_04070</name>
</gene>
<dbReference type="AlphaFoldDB" id="A0A975IVJ7"/>
<dbReference type="InterPro" id="IPR008023">
    <property type="entry name" value="DUF748"/>
</dbReference>
<keyword evidence="4" id="KW-1185">Reference proteome</keyword>
<dbReference type="InterPro" id="IPR052894">
    <property type="entry name" value="AsmA-related"/>
</dbReference>
<feature type="transmembrane region" description="Helical" evidence="2">
    <location>
        <begin position="26"/>
        <end position="49"/>
    </location>
</feature>
<evidence type="ECO:0000256" key="2">
    <source>
        <dbReference type="SAM" id="Phobius"/>
    </source>
</evidence>
<keyword evidence="2" id="KW-0812">Transmembrane</keyword>
<accession>A0A975IVJ7</accession>
<keyword evidence="2" id="KW-0472">Membrane</keyword>
<evidence type="ECO:0000313" key="4">
    <source>
        <dbReference type="Proteomes" id="UP000676409"/>
    </source>
</evidence>
<organism evidence="3 4">
    <name type="scientific">Phenylobacterium montanum</name>
    <dbReference type="NCBI Taxonomy" id="2823693"/>
    <lineage>
        <taxon>Bacteria</taxon>
        <taxon>Pseudomonadati</taxon>
        <taxon>Pseudomonadota</taxon>
        <taxon>Alphaproteobacteria</taxon>
        <taxon>Caulobacterales</taxon>
        <taxon>Caulobacteraceae</taxon>
        <taxon>Phenylobacterium</taxon>
    </lineage>
</organism>
<dbReference type="Pfam" id="PF05359">
    <property type="entry name" value="DUF748"/>
    <property type="match status" value="1"/>
</dbReference>
<feature type="region of interest" description="Disordered" evidence="1">
    <location>
        <begin position="1"/>
        <end position="20"/>
    </location>
</feature>
<evidence type="ECO:0000256" key="1">
    <source>
        <dbReference type="SAM" id="MobiDB-lite"/>
    </source>
</evidence>
<keyword evidence="2" id="KW-1133">Transmembrane helix</keyword>
<reference evidence="3" key="1">
    <citation type="submission" date="2021-04" db="EMBL/GenBank/DDBJ databases">
        <title>The complete genome sequence of Caulobacter sp. S6.</title>
        <authorList>
            <person name="Tang Y."/>
            <person name="Ouyang W."/>
            <person name="Liu Q."/>
            <person name="Huang B."/>
            <person name="Guo Z."/>
            <person name="Lei P."/>
        </authorList>
    </citation>
    <scope>NUCLEOTIDE SEQUENCE</scope>
    <source>
        <strain evidence="3">S6</strain>
    </source>
</reference>
<sequence>MHSKLDSAQPPREEHRPARSPWPRPLRLAAIAVVILAVLIGLYAAFGFWAAPRLIRSQVVAQADQRYHRQASIGEVRVNPFTLRLEAQDFRLPDADGKPMIGFDRLAVQVSPSSIWRGLDFTEIALEGPRLRVVIRPGGRLNLMDLAPPPSGKPAPKGPPPKVRIDHLSIQRGAGEFVDLDREIPFTKAFAPIGFSLHDFSTVEDGAKFSLKAVTDRGEHLAWTGSLGVAPLTSRGRVTLTSIKAQPLAALAGDALPFGVSGGALDVLAGYDFALDRERLKLTLDIDQAKLAGVGLRARGADRDWVSLPLVTVSGVHVDAPARAVKVGGIVLNQPSVTAWLDRDGINLARLAGPAHPKAPAAVAAPAGPAWTVSLPDLRIHAGAVTFEDRTASSPVKVAATPVEFTVTGLALPITAPVQVEASTGVDGGGRVAAKGSVDLTRLATDLDLDAQGLTLQRVQPYLDKSANLNLLSGKLGAHGHLTYADGAATYAGQAAIDDLHTVDRVLKQDLVNWRRLALDGISVQTKPLAIKVKTVTARAPYAKLVIGPNYVTNIQDVLSPPGAVRPAAPSAGDAKTAPTAPRQALPVEIGLVRIQGGTLDYGDLTLTPHFAAGIQSLGGTIKGLSGRQDARATVALTGQVDRYSPVKIDGQINYFAARSYTDVKMSFQNIELTTLSPYSGKFAGYRIDKGKLNIDLHYNIDDTKLHATHHVVINQLQLGDKVDSADAVKLPVKLIVALLKDRNGVIDVPIEIDGSLDDPKFKVWPVIWHIVHNLMVKVATAPFTALGKLFGGGEELSYVDFAPGAAGLDEAGGRKVASLAQALNDHPAVNLEIPMVADPAADRPVLAEARYQAEIAAAQAQFKPPAKAWYGKAPTPVALRRAMLEQLYQKDFGARPEVPKPPEVKQGPKPDADQLAIDWLEAKIRAHVAVSDQDLQQLGRARAQAVQDALMKDGKVDPTRVFIVTAPPADAPQVRMQLTLK</sequence>
<dbReference type="PANTHER" id="PTHR30441">
    <property type="entry name" value="DUF748 DOMAIN-CONTAINING PROTEIN"/>
    <property type="match status" value="1"/>
</dbReference>
<protein>
    <submittedName>
        <fullName evidence="3">DUF748 domain-containing protein</fullName>
    </submittedName>
</protein>
<evidence type="ECO:0000313" key="3">
    <source>
        <dbReference type="EMBL" id="QUD89072.1"/>
    </source>
</evidence>
<name>A0A975IVJ7_9CAUL</name>
<dbReference type="Proteomes" id="UP000676409">
    <property type="component" value="Chromosome"/>
</dbReference>
<dbReference type="KEGG" id="caul:KCG34_04070"/>